<dbReference type="InterPro" id="IPR000812">
    <property type="entry name" value="TFIIB"/>
</dbReference>
<organism evidence="4">
    <name type="scientific">viral metagenome</name>
    <dbReference type="NCBI Taxonomy" id="1070528"/>
    <lineage>
        <taxon>unclassified sequences</taxon>
        <taxon>metagenomes</taxon>
        <taxon>organismal metagenomes</taxon>
    </lineage>
</organism>
<accession>A0A6C0AIB1</accession>
<dbReference type="SMART" id="SM00385">
    <property type="entry name" value="CYCLIN"/>
    <property type="match status" value="2"/>
</dbReference>
<proteinExistence type="predicted"/>
<dbReference type="InterPro" id="IPR013763">
    <property type="entry name" value="Cyclin-like_dom"/>
</dbReference>
<feature type="domain" description="Cyclin-like" evidence="3">
    <location>
        <begin position="126"/>
        <end position="210"/>
    </location>
</feature>
<dbReference type="InterPro" id="IPR013150">
    <property type="entry name" value="TFIIB_cyclin"/>
</dbReference>
<evidence type="ECO:0000259" key="3">
    <source>
        <dbReference type="SMART" id="SM00385"/>
    </source>
</evidence>
<dbReference type="GO" id="GO:0097550">
    <property type="term" value="C:transcription preinitiation complex"/>
    <property type="evidence" value="ECO:0007669"/>
    <property type="project" value="TreeGrafter"/>
</dbReference>
<evidence type="ECO:0000256" key="2">
    <source>
        <dbReference type="ARBA" id="ARBA00023163"/>
    </source>
</evidence>
<dbReference type="PRINTS" id="PR00685">
    <property type="entry name" value="TIFACTORIIB"/>
</dbReference>
<dbReference type="SUPFAM" id="SSF47954">
    <property type="entry name" value="Cyclin-like"/>
    <property type="match status" value="2"/>
</dbReference>
<dbReference type="InterPro" id="IPR036915">
    <property type="entry name" value="Cyclin-like_sf"/>
</dbReference>
<reference evidence="4" key="1">
    <citation type="journal article" date="2020" name="Nature">
        <title>Giant virus diversity and host interactions through global metagenomics.</title>
        <authorList>
            <person name="Schulz F."/>
            <person name="Roux S."/>
            <person name="Paez-Espino D."/>
            <person name="Jungbluth S."/>
            <person name="Walsh D.A."/>
            <person name="Denef V.J."/>
            <person name="McMahon K.D."/>
            <person name="Konstantinidis K.T."/>
            <person name="Eloe-Fadrosh E.A."/>
            <person name="Kyrpides N.C."/>
            <person name="Woyke T."/>
        </authorList>
    </citation>
    <scope>NUCLEOTIDE SEQUENCE</scope>
    <source>
        <strain evidence="4">GVMAG-S-1035118-87</strain>
    </source>
</reference>
<dbReference type="GO" id="GO:0005634">
    <property type="term" value="C:nucleus"/>
    <property type="evidence" value="ECO:0007669"/>
    <property type="project" value="TreeGrafter"/>
</dbReference>
<dbReference type="Gene3D" id="1.10.472.10">
    <property type="entry name" value="Cyclin-like"/>
    <property type="match status" value="1"/>
</dbReference>
<feature type="domain" description="Cyclin-like" evidence="3">
    <location>
        <begin position="230"/>
        <end position="311"/>
    </location>
</feature>
<protein>
    <recommendedName>
        <fullName evidence="3">Cyclin-like domain-containing protein</fullName>
    </recommendedName>
</protein>
<dbReference type="GO" id="GO:0017025">
    <property type="term" value="F:TBP-class protein binding"/>
    <property type="evidence" value="ECO:0007669"/>
    <property type="project" value="InterPro"/>
</dbReference>
<dbReference type="EMBL" id="MN740626">
    <property type="protein sequence ID" value="QHS79200.1"/>
    <property type="molecule type" value="Genomic_DNA"/>
</dbReference>
<keyword evidence="2" id="KW-0804">Transcription</keyword>
<keyword evidence="1" id="KW-0805">Transcription regulation</keyword>
<evidence type="ECO:0000313" key="4">
    <source>
        <dbReference type="EMBL" id="QHS79200.1"/>
    </source>
</evidence>
<sequence>MEKAWTLFDEAFSKPEVETTPLECIDCKSAVRLAEDGFLVCSNRRCGAIRMDAIDLTAEWRYYGDESFSANPIRCGMPINPLLPESSIGCKVICNGNTSFHMRKIARYTEWHSMPYKEKARYDDFQRIILMATNAGIPKMIVDEACKYYKQISEKQSFRGLNRDGIIAASIYIACRIENYPRTSKEIARMFHLDTTSATRGCKNAMTIINEMEKATPMDQLKYAATNPSSFIERYCSQLSMNAELTKLAQFIAMQIERGNLIPENTPQSVAAGIMFFIAREFDLNITEKNIQLISDTSGVTINKCCRKMDSIKTQLIPSVMYAKYKRSS</sequence>
<dbReference type="Gene3D" id="1.10.472.170">
    <property type="match status" value="1"/>
</dbReference>
<evidence type="ECO:0000256" key="1">
    <source>
        <dbReference type="ARBA" id="ARBA00023015"/>
    </source>
</evidence>
<dbReference type="AlphaFoldDB" id="A0A6C0AIB1"/>
<dbReference type="GO" id="GO:0070897">
    <property type="term" value="P:transcription preinitiation complex assembly"/>
    <property type="evidence" value="ECO:0007669"/>
    <property type="project" value="InterPro"/>
</dbReference>
<dbReference type="PANTHER" id="PTHR11618:SF13">
    <property type="entry name" value="TRANSCRIPTION INITIATION FACTOR IIB"/>
    <property type="match status" value="1"/>
</dbReference>
<name>A0A6C0AIB1_9ZZZZ</name>
<dbReference type="Pfam" id="PF00382">
    <property type="entry name" value="TFIIB"/>
    <property type="match status" value="2"/>
</dbReference>
<dbReference type="PANTHER" id="PTHR11618">
    <property type="entry name" value="TRANSCRIPTION INITIATION FACTOR IIB-RELATED"/>
    <property type="match status" value="1"/>
</dbReference>